<protein>
    <submittedName>
        <fullName evidence="1">Uncharacterized protein</fullName>
    </submittedName>
</protein>
<evidence type="ECO:0000313" key="2">
    <source>
        <dbReference type="Proteomes" id="UP000281955"/>
    </source>
</evidence>
<dbReference type="Proteomes" id="UP000281955">
    <property type="component" value="Unassembled WGS sequence"/>
</dbReference>
<evidence type="ECO:0000313" key="1">
    <source>
        <dbReference type="EMBL" id="RKS69341.1"/>
    </source>
</evidence>
<gene>
    <name evidence="1" type="ORF">CLV35_3518</name>
</gene>
<dbReference type="EMBL" id="RBWV01000015">
    <property type="protein sequence ID" value="RKS69341.1"/>
    <property type="molecule type" value="Genomic_DNA"/>
</dbReference>
<proteinExistence type="predicted"/>
<dbReference type="InParanoid" id="A0A420XL08"/>
<organism evidence="1 2">
    <name type="scientific">Motilibacter peucedani</name>
    <dbReference type="NCBI Taxonomy" id="598650"/>
    <lineage>
        <taxon>Bacteria</taxon>
        <taxon>Bacillati</taxon>
        <taxon>Actinomycetota</taxon>
        <taxon>Actinomycetes</taxon>
        <taxon>Motilibacterales</taxon>
        <taxon>Motilibacteraceae</taxon>
        <taxon>Motilibacter</taxon>
    </lineage>
</organism>
<keyword evidence="2" id="KW-1185">Reference proteome</keyword>
<accession>A0A420XL08</accession>
<dbReference type="AlphaFoldDB" id="A0A420XL08"/>
<sequence length="65" mass="7387">MTYVVEELGRVRHAELLADAERRRVAGSVARAVREQRRADRRAAVREALWLGRASLAAFRRTLAV</sequence>
<dbReference type="RefSeq" id="WP_121194765.1">
    <property type="nucleotide sequence ID" value="NZ_RBWV01000015.1"/>
</dbReference>
<reference evidence="1 2" key="1">
    <citation type="submission" date="2018-10" db="EMBL/GenBank/DDBJ databases">
        <title>Genomic Encyclopedia of Archaeal and Bacterial Type Strains, Phase II (KMG-II): from individual species to whole genera.</title>
        <authorList>
            <person name="Goeker M."/>
        </authorList>
    </citation>
    <scope>NUCLEOTIDE SEQUENCE [LARGE SCALE GENOMIC DNA]</scope>
    <source>
        <strain evidence="1 2">RP-AC37</strain>
    </source>
</reference>
<name>A0A420XL08_9ACTN</name>
<comment type="caution">
    <text evidence="1">The sequence shown here is derived from an EMBL/GenBank/DDBJ whole genome shotgun (WGS) entry which is preliminary data.</text>
</comment>